<accession>A0ABV2TKT6</accession>
<feature type="signal peptide" evidence="2">
    <location>
        <begin position="1"/>
        <end position="19"/>
    </location>
</feature>
<sequence length="93" mass="10179">MKKLILATAMLACPMLSQAADVNIDIGNIRVQAPGVTVTFGSQDSRGYYWDGDAYREPSYWKKHGGPRGKKYYTGRGKNGSHCPPGQAKKGRC</sequence>
<evidence type="ECO:0000256" key="1">
    <source>
        <dbReference type="SAM" id="MobiDB-lite"/>
    </source>
</evidence>
<feature type="compositionally biased region" description="Basic residues" evidence="1">
    <location>
        <begin position="61"/>
        <end position="73"/>
    </location>
</feature>
<dbReference type="Pfam" id="PF10697">
    <property type="entry name" value="DUF2502"/>
    <property type="match status" value="1"/>
</dbReference>
<comment type="caution">
    <text evidence="3">The sequence shown here is derived from an EMBL/GenBank/DDBJ whole genome shotgun (WGS) entry which is preliminary data.</text>
</comment>
<evidence type="ECO:0000313" key="4">
    <source>
        <dbReference type="Proteomes" id="UP001549691"/>
    </source>
</evidence>
<protein>
    <submittedName>
        <fullName evidence="3">DUF2502 domain-containing protein</fullName>
    </submittedName>
</protein>
<keyword evidence="2" id="KW-0732">Signal</keyword>
<dbReference type="InterPro" id="IPR019638">
    <property type="entry name" value="DUF2502"/>
</dbReference>
<organism evidence="3 4">
    <name type="scientific">Uliginosibacterium flavum</name>
    <dbReference type="NCBI Taxonomy" id="1396831"/>
    <lineage>
        <taxon>Bacteria</taxon>
        <taxon>Pseudomonadati</taxon>
        <taxon>Pseudomonadota</taxon>
        <taxon>Betaproteobacteria</taxon>
        <taxon>Rhodocyclales</taxon>
        <taxon>Zoogloeaceae</taxon>
        <taxon>Uliginosibacterium</taxon>
    </lineage>
</organism>
<dbReference type="EMBL" id="JBEWZI010000007">
    <property type="protein sequence ID" value="MET7014160.1"/>
    <property type="molecule type" value="Genomic_DNA"/>
</dbReference>
<feature type="region of interest" description="Disordered" evidence="1">
    <location>
        <begin position="61"/>
        <end position="93"/>
    </location>
</feature>
<dbReference type="Proteomes" id="UP001549691">
    <property type="component" value="Unassembled WGS sequence"/>
</dbReference>
<proteinExistence type="predicted"/>
<feature type="chain" id="PRO_5046396668" evidence="2">
    <location>
        <begin position="20"/>
        <end position="93"/>
    </location>
</feature>
<dbReference type="RefSeq" id="WP_354600622.1">
    <property type="nucleotide sequence ID" value="NZ_JBEWZI010000007.1"/>
</dbReference>
<reference evidence="3 4" key="1">
    <citation type="submission" date="2024-07" db="EMBL/GenBank/DDBJ databases">
        <title>Uliginosibacterium flavum JJ3220;KACC:17644.</title>
        <authorList>
            <person name="Kim M.K."/>
        </authorList>
    </citation>
    <scope>NUCLEOTIDE SEQUENCE [LARGE SCALE GENOMIC DNA]</scope>
    <source>
        <strain evidence="3 4">KACC:17644</strain>
    </source>
</reference>
<evidence type="ECO:0000256" key="2">
    <source>
        <dbReference type="SAM" id="SignalP"/>
    </source>
</evidence>
<gene>
    <name evidence="3" type="ORF">ABXR19_08150</name>
</gene>
<keyword evidence="4" id="KW-1185">Reference proteome</keyword>
<name>A0ABV2TKT6_9RHOO</name>
<evidence type="ECO:0000313" key="3">
    <source>
        <dbReference type="EMBL" id="MET7014160.1"/>
    </source>
</evidence>